<organism evidence="2 3">
    <name type="scientific">Lasius platythorax</name>
    <dbReference type="NCBI Taxonomy" id="488582"/>
    <lineage>
        <taxon>Eukaryota</taxon>
        <taxon>Metazoa</taxon>
        <taxon>Ecdysozoa</taxon>
        <taxon>Arthropoda</taxon>
        <taxon>Hexapoda</taxon>
        <taxon>Insecta</taxon>
        <taxon>Pterygota</taxon>
        <taxon>Neoptera</taxon>
        <taxon>Endopterygota</taxon>
        <taxon>Hymenoptera</taxon>
        <taxon>Apocrita</taxon>
        <taxon>Aculeata</taxon>
        <taxon>Formicoidea</taxon>
        <taxon>Formicidae</taxon>
        <taxon>Formicinae</taxon>
        <taxon>Lasius</taxon>
        <taxon>Lasius</taxon>
    </lineage>
</organism>
<evidence type="ECO:0000313" key="2">
    <source>
        <dbReference type="EMBL" id="CAL1680573.1"/>
    </source>
</evidence>
<accession>A0AAV2NLB8</accession>
<keyword evidence="3" id="KW-1185">Reference proteome</keyword>
<protein>
    <submittedName>
        <fullName evidence="2">Uncharacterized protein</fullName>
    </submittedName>
</protein>
<dbReference type="AlphaFoldDB" id="A0AAV2NLB8"/>
<name>A0AAV2NLB8_9HYME</name>
<feature type="compositionally biased region" description="Polar residues" evidence="1">
    <location>
        <begin position="53"/>
        <end position="64"/>
    </location>
</feature>
<dbReference type="EMBL" id="OZ034825">
    <property type="protein sequence ID" value="CAL1680573.1"/>
    <property type="molecule type" value="Genomic_DNA"/>
</dbReference>
<evidence type="ECO:0000256" key="1">
    <source>
        <dbReference type="SAM" id="MobiDB-lite"/>
    </source>
</evidence>
<proteinExistence type="predicted"/>
<sequence length="154" mass="16748">MDAIVSGISISHSVRVPRRRRKKTILSFHPPVDSRRLLATSAAPRSEGRAQIGLSSSEVASGKSQEWRVASDMLPRGGGLAEATRHLLVVPILTVETSDAGSLSFCRRKKTPVDRLIFLMRETADTAHAGGAISNPRNKTFPEALLLLRGRADR</sequence>
<dbReference type="Proteomes" id="UP001497644">
    <property type="component" value="Chromosome 2"/>
</dbReference>
<evidence type="ECO:0000313" key="3">
    <source>
        <dbReference type="Proteomes" id="UP001497644"/>
    </source>
</evidence>
<feature type="region of interest" description="Disordered" evidence="1">
    <location>
        <begin position="41"/>
        <end position="66"/>
    </location>
</feature>
<reference evidence="2" key="1">
    <citation type="submission" date="2024-04" db="EMBL/GenBank/DDBJ databases">
        <authorList>
            <consortium name="Molecular Ecology Group"/>
        </authorList>
    </citation>
    <scope>NUCLEOTIDE SEQUENCE</scope>
</reference>
<gene>
    <name evidence="2" type="ORF">LPLAT_LOCUS6569</name>
</gene>